<gene>
    <name evidence="2" type="ORF">NGRA_3011</name>
</gene>
<reference evidence="2 3" key="1">
    <citation type="journal article" date="2020" name="Genome Biol. Evol.">
        <title>Comparative genomics of strictly vertically transmitted, feminizing microsporidia endosymbionts of amphipod crustaceans.</title>
        <authorList>
            <person name="Cormier A."/>
            <person name="Chebbi M.A."/>
            <person name="Giraud I."/>
            <person name="Wattier R."/>
            <person name="Teixeira M."/>
            <person name="Gilbert C."/>
            <person name="Rigaud T."/>
            <person name="Cordaux R."/>
        </authorList>
    </citation>
    <scope>NUCLEOTIDE SEQUENCE [LARGE SCALE GENOMIC DNA]</scope>
    <source>
        <strain evidence="2 3">Ou3-Ou53</strain>
    </source>
</reference>
<feature type="region of interest" description="Disordered" evidence="1">
    <location>
        <begin position="894"/>
        <end position="933"/>
    </location>
</feature>
<protein>
    <submittedName>
        <fullName evidence="2">Uncharacterized protein</fullName>
    </submittedName>
</protein>
<feature type="compositionally biased region" description="Acidic residues" evidence="1">
    <location>
        <begin position="16"/>
        <end position="25"/>
    </location>
</feature>
<feature type="region of interest" description="Disordered" evidence="1">
    <location>
        <begin position="115"/>
        <end position="139"/>
    </location>
</feature>
<evidence type="ECO:0000313" key="3">
    <source>
        <dbReference type="Proteomes" id="UP000740883"/>
    </source>
</evidence>
<proteinExistence type="predicted"/>
<name>A0A9P6KXM2_9MICR</name>
<dbReference type="AlphaFoldDB" id="A0A9P6KXM2"/>
<feature type="region of interest" description="Disordered" evidence="1">
    <location>
        <begin position="1"/>
        <end position="46"/>
    </location>
</feature>
<dbReference type="EMBL" id="SBJO01000509">
    <property type="protein sequence ID" value="KAF9760815.1"/>
    <property type="molecule type" value="Genomic_DNA"/>
</dbReference>
<sequence>MENKQRQNSNEGFWSELDESDEDFETMIGMSNKKKETEEVYNTEATVEPELKIIDKRSEEPTEPNLTEEINSEIVEVEQVKMKEQPVKNLAINKNEDSLESLKESTSFEFLTKEKQEAVEENGSAEKVSEDNKQSTDGVLPTECMDFLWDDEDEEVFIPMNAEKQCAATTSMFIPEEESDTTANIFVAEKISVDKDFISEEKEQSNTSEKMFYDAIESKKSPKSEAIIECKQDEVECKQDEVEYKQDEVEYKQDEDEYKQDEVEYKQDEVEYKQDEIEYKQDEVEYKQDEIEYKQDEVEYKQDEVEYKQEIMHTQRNKSAILAPTTAKSSFRDVPFSKGLAHSTRNQETKEKQPVSKKIDFNSQKPIAFTLSRFILSYSTFKQKRRNQQGEYIDKETNVYAFYEFQLCPKIPPSISLENISQLEYENIVKILSLKDYHVDSICAVLKVKDVVYSNKQYVEANDYPDINTVIDLCLVDKKMAVDYACKKNMWAFALLISNNSPDVVRRFFENTIDQKMASLALGVFGKEGPEDLVFDSDWKKYLKHILRLPFGDIHLKFIGKLSTEDSDSLYTFLVCLHILNIANIGDFSELYAKNFYMLQIAMFLDKHVCSVKGIDVLMYQYITVLYEWDKKAAEEFYKENKKAFKNDLQRSLDEVFNVAGGWGLRDVINFGISKILNVEEEKKPTSTDVRSSTLPCLNRVKLSSIKPITKETNTQKVNKPIGFKKMPVSQKQAVSNLEDSIEKNTVEPEKNNLEDLIEKNTVEPEKNTVDSKSLYSDQQHAKSFADILDLEKPHKEITTEDDTSLFLSKYNIDDTETGLKKKKEVKDEEKQESSFFSMFNIFKKNVYKVDLQASDDIKYDPVTKKWVSGSTPSVPQEVKKAVPKSIPLPSKVAKPNIDLKNMPKYANKKPTGKVAIPGVGTKKKPTEKDNEL</sequence>
<dbReference type="OrthoDB" id="2192860at2759"/>
<evidence type="ECO:0000256" key="1">
    <source>
        <dbReference type="SAM" id="MobiDB-lite"/>
    </source>
</evidence>
<evidence type="ECO:0000313" key="2">
    <source>
        <dbReference type="EMBL" id="KAF9760815.1"/>
    </source>
</evidence>
<comment type="caution">
    <text evidence="2">The sequence shown here is derived from an EMBL/GenBank/DDBJ whole genome shotgun (WGS) entry which is preliminary data.</text>
</comment>
<organism evidence="2 3">
    <name type="scientific">Nosema granulosis</name>
    <dbReference type="NCBI Taxonomy" id="83296"/>
    <lineage>
        <taxon>Eukaryota</taxon>
        <taxon>Fungi</taxon>
        <taxon>Fungi incertae sedis</taxon>
        <taxon>Microsporidia</taxon>
        <taxon>Nosematidae</taxon>
        <taxon>Nosema</taxon>
    </lineage>
</organism>
<dbReference type="Proteomes" id="UP000740883">
    <property type="component" value="Unassembled WGS sequence"/>
</dbReference>
<feature type="compositionally biased region" description="Polar residues" evidence="1">
    <location>
        <begin position="1"/>
        <end position="12"/>
    </location>
</feature>
<keyword evidence="3" id="KW-1185">Reference proteome</keyword>
<accession>A0A9P6KXM2</accession>